<protein>
    <recommendedName>
        <fullName evidence="1">PPM-type phosphatase domain-containing protein</fullName>
    </recommendedName>
</protein>
<accession>A0A0C3FGK2</accession>
<evidence type="ECO:0000313" key="2">
    <source>
        <dbReference type="EMBL" id="KIM78959.1"/>
    </source>
</evidence>
<dbReference type="EMBL" id="KN833013">
    <property type="protein sequence ID" value="KIM78959.1"/>
    <property type="molecule type" value="Genomic_DNA"/>
</dbReference>
<organism evidence="2 3">
    <name type="scientific">Piloderma croceum (strain F 1598)</name>
    <dbReference type="NCBI Taxonomy" id="765440"/>
    <lineage>
        <taxon>Eukaryota</taxon>
        <taxon>Fungi</taxon>
        <taxon>Dikarya</taxon>
        <taxon>Basidiomycota</taxon>
        <taxon>Agaricomycotina</taxon>
        <taxon>Agaricomycetes</taxon>
        <taxon>Agaricomycetidae</taxon>
        <taxon>Atheliales</taxon>
        <taxon>Atheliaceae</taxon>
        <taxon>Piloderma</taxon>
    </lineage>
</organism>
<evidence type="ECO:0000313" key="3">
    <source>
        <dbReference type="Proteomes" id="UP000054166"/>
    </source>
</evidence>
<feature type="domain" description="PPM-type phosphatase" evidence="1">
    <location>
        <begin position="39"/>
        <end position="410"/>
    </location>
</feature>
<dbReference type="STRING" id="765440.A0A0C3FGK2"/>
<dbReference type="HOGENOM" id="CLU_020130_0_0_1"/>
<dbReference type="Proteomes" id="UP000054166">
    <property type="component" value="Unassembled WGS sequence"/>
</dbReference>
<dbReference type="InParanoid" id="A0A0C3FGK2"/>
<dbReference type="SUPFAM" id="SSF81606">
    <property type="entry name" value="PP2C-like"/>
    <property type="match status" value="1"/>
</dbReference>
<dbReference type="CDD" id="cd00143">
    <property type="entry name" value="PP2Cc"/>
    <property type="match status" value="1"/>
</dbReference>
<dbReference type="OrthoDB" id="19329at2759"/>
<sequence>MSSATITDEEAEQYLSELTRTAILQNIQQTDCVTFQPCTNLAARNQDRFVVSQLDVGFGGQWELTAVFDGHAGEETADYLVESLPPIIQRLLRSALSNHNGSGLSHAMVSDILVEAISEVDDVITRDIVGLFPNGPEETLRGGFIDTRVLASQIRCIKELSDDQINTIVNDHANNARVLRGLRGSTALVSLVDPSGKNLWVASLGDCQAVLGTKDASGEWKAELLSHNHNGTDRGEVERLKSEHPGEGEVILNDRVLGAIAVTRAVGDHEFKLPEIYTRRILSKTNPGFRLSTKLEDFLPRNLTPPYLSNRADVEHVDLQSSDKDGRFLIMCSDGLIDLYMYDDVRNLTTLEEIAKHVVEVVAEGNKLGDNAAYLLLREALGGNDQARIWRDVGLAEKWMDDTTVLVQTL</sequence>
<keyword evidence="3" id="KW-1185">Reference proteome</keyword>
<dbReference type="InterPro" id="IPR001932">
    <property type="entry name" value="PPM-type_phosphatase-like_dom"/>
</dbReference>
<dbReference type="InterPro" id="IPR036457">
    <property type="entry name" value="PPM-type-like_dom_sf"/>
</dbReference>
<name>A0A0C3FGK2_PILCF</name>
<dbReference type="GO" id="GO:0004722">
    <property type="term" value="F:protein serine/threonine phosphatase activity"/>
    <property type="evidence" value="ECO:0007669"/>
    <property type="project" value="InterPro"/>
</dbReference>
<reference evidence="2 3" key="1">
    <citation type="submission" date="2014-04" db="EMBL/GenBank/DDBJ databases">
        <authorList>
            <consortium name="DOE Joint Genome Institute"/>
            <person name="Kuo A."/>
            <person name="Tarkka M."/>
            <person name="Buscot F."/>
            <person name="Kohler A."/>
            <person name="Nagy L.G."/>
            <person name="Floudas D."/>
            <person name="Copeland A."/>
            <person name="Barry K.W."/>
            <person name="Cichocki N."/>
            <person name="Veneault-Fourrey C."/>
            <person name="LaButti K."/>
            <person name="Lindquist E.A."/>
            <person name="Lipzen A."/>
            <person name="Lundell T."/>
            <person name="Morin E."/>
            <person name="Murat C."/>
            <person name="Sun H."/>
            <person name="Tunlid A."/>
            <person name="Henrissat B."/>
            <person name="Grigoriev I.V."/>
            <person name="Hibbett D.S."/>
            <person name="Martin F."/>
            <person name="Nordberg H.P."/>
            <person name="Cantor M.N."/>
            <person name="Hua S.X."/>
        </authorList>
    </citation>
    <scope>NUCLEOTIDE SEQUENCE [LARGE SCALE GENOMIC DNA]</scope>
    <source>
        <strain evidence="2 3">F 1598</strain>
    </source>
</reference>
<gene>
    <name evidence="2" type="ORF">PILCRDRAFT_824085</name>
</gene>
<dbReference type="PANTHER" id="PTHR13832">
    <property type="entry name" value="PROTEIN PHOSPHATASE 2C"/>
    <property type="match status" value="1"/>
</dbReference>
<dbReference type="Pfam" id="PF00481">
    <property type="entry name" value="PP2C"/>
    <property type="match status" value="1"/>
</dbReference>
<dbReference type="InterPro" id="IPR015655">
    <property type="entry name" value="PP2C"/>
</dbReference>
<dbReference type="PROSITE" id="PS51746">
    <property type="entry name" value="PPM_2"/>
    <property type="match status" value="1"/>
</dbReference>
<dbReference type="SMART" id="SM00332">
    <property type="entry name" value="PP2Cc"/>
    <property type="match status" value="1"/>
</dbReference>
<dbReference type="Gene3D" id="3.60.40.10">
    <property type="entry name" value="PPM-type phosphatase domain"/>
    <property type="match status" value="1"/>
</dbReference>
<evidence type="ECO:0000259" key="1">
    <source>
        <dbReference type="PROSITE" id="PS51746"/>
    </source>
</evidence>
<dbReference type="AlphaFoldDB" id="A0A0C3FGK2"/>
<proteinExistence type="predicted"/>
<dbReference type="PANTHER" id="PTHR13832:SF792">
    <property type="entry name" value="GM14286P"/>
    <property type="match status" value="1"/>
</dbReference>
<reference evidence="3" key="2">
    <citation type="submission" date="2015-01" db="EMBL/GenBank/DDBJ databases">
        <title>Evolutionary Origins and Diversification of the Mycorrhizal Mutualists.</title>
        <authorList>
            <consortium name="DOE Joint Genome Institute"/>
            <consortium name="Mycorrhizal Genomics Consortium"/>
            <person name="Kohler A."/>
            <person name="Kuo A."/>
            <person name="Nagy L.G."/>
            <person name="Floudas D."/>
            <person name="Copeland A."/>
            <person name="Barry K.W."/>
            <person name="Cichocki N."/>
            <person name="Veneault-Fourrey C."/>
            <person name="LaButti K."/>
            <person name="Lindquist E.A."/>
            <person name="Lipzen A."/>
            <person name="Lundell T."/>
            <person name="Morin E."/>
            <person name="Murat C."/>
            <person name="Riley R."/>
            <person name="Ohm R."/>
            <person name="Sun H."/>
            <person name="Tunlid A."/>
            <person name="Henrissat B."/>
            <person name="Grigoriev I.V."/>
            <person name="Hibbett D.S."/>
            <person name="Martin F."/>
        </authorList>
    </citation>
    <scope>NUCLEOTIDE SEQUENCE [LARGE SCALE GENOMIC DNA]</scope>
    <source>
        <strain evidence="3">F 1598</strain>
    </source>
</reference>